<evidence type="ECO:0000313" key="2">
    <source>
        <dbReference type="Proteomes" id="UP000774326"/>
    </source>
</evidence>
<comment type="caution">
    <text evidence="1">The sequence shown here is derived from an EMBL/GenBank/DDBJ whole genome shotgun (WGS) entry which is preliminary data.</text>
</comment>
<reference evidence="1" key="1">
    <citation type="journal article" date="2021" name="Open Biol.">
        <title>Shared evolutionary footprints suggest mitochondrial oxidative damage underlies multiple complex I losses in fungi.</title>
        <authorList>
            <person name="Schikora-Tamarit M.A."/>
            <person name="Marcet-Houben M."/>
            <person name="Nosek J."/>
            <person name="Gabaldon T."/>
        </authorList>
    </citation>
    <scope>NUCLEOTIDE SEQUENCE</scope>
    <source>
        <strain evidence="1">CBS2887</strain>
    </source>
</reference>
<dbReference type="EMBL" id="JAEUBG010001818">
    <property type="protein sequence ID" value="KAH3685740.1"/>
    <property type="molecule type" value="Genomic_DNA"/>
</dbReference>
<accession>A0A9P8Q9V5</accession>
<keyword evidence="2" id="KW-1185">Reference proteome</keyword>
<evidence type="ECO:0000313" key="1">
    <source>
        <dbReference type="EMBL" id="KAH3685740.1"/>
    </source>
</evidence>
<reference evidence="1" key="2">
    <citation type="submission" date="2021-01" db="EMBL/GenBank/DDBJ databases">
        <authorList>
            <person name="Schikora-Tamarit M.A."/>
        </authorList>
    </citation>
    <scope>NUCLEOTIDE SEQUENCE</scope>
    <source>
        <strain evidence="1">CBS2887</strain>
    </source>
</reference>
<dbReference type="Proteomes" id="UP000774326">
    <property type="component" value="Unassembled WGS sequence"/>
</dbReference>
<sequence length="78" mass="8506">MVCTLTTLSMISKTNNPSLDRLVLMTSMIPLTILMNFNKTIGSKILKNRELITLRSSVLNKSSSSAYSLAMNPINASA</sequence>
<name>A0A9P8Q9V5_WICPI</name>
<gene>
    <name evidence="1" type="ORF">WICPIJ_003289</name>
</gene>
<organism evidence="1 2">
    <name type="scientific">Wickerhamomyces pijperi</name>
    <name type="common">Yeast</name>
    <name type="synonym">Pichia pijperi</name>
    <dbReference type="NCBI Taxonomy" id="599730"/>
    <lineage>
        <taxon>Eukaryota</taxon>
        <taxon>Fungi</taxon>
        <taxon>Dikarya</taxon>
        <taxon>Ascomycota</taxon>
        <taxon>Saccharomycotina</taxon>
        <taxon>Saccharomycetes</taxon>
        <taxon>Phaffomycetales</taxon>
        <taxon>Wickerhamomycetaceae</taxon>
        <taxon>Wickerhamomyces</taxon>
    </lineage>
</organism>
<proteinExistence type="predicted"/>
<protein>
    <submittedName>
        <fullName evidence="1">Uncharacterized protein</fullName>
    </submittedName>
</protein>
<dbReference type="AlphaFoldDB" id="A0A9P8Q9V5"/>